<evidence type="ECO:0000259" key="11">
    <source>
        <dbReference type="PROSITE" id="PS50929"/>
    </source>
</evidence>
<proteinExistence type="predicted"/>
<evidence type="ECO:0000259" key="12">
    <source>
        <dbReference type="PROSITE" id="PS50990"/>
    </source>
</evidence>
<dbReference type="InterPro" id="IPR017871">
    <property type="entry name" value="ABC_transporter-like_CS"/>
</dbReference>
<feature type="transmembrane region" description="Helical" evidence="9">
    <location>
        <begin position="408"/>
        <end position="434"/>
    </location>
</feature>
<evidence type="ECO:0000259" key="10">
    <source>
        <dbReference type="PROSITE" id="PS50893"/>
    </source>
</evidence>
<dbReference type="Gene3D" id="1.20.1560.10">
    <property type="entry name" value="ABC transporter type 1, transmembrane domain"/>
    <property type="match status" value="1"/>
</dbReference>
<dbReference type="PROSITE" id="PS00211">
    <property type="entry name" value="ABC_TRANSPORTER_1"/>
    <property type="match status" value="1"/>
</dbReference>
<feature type="transmembrane region" description="Helical" evidence="9">
    <location>
        <begin position="311"/>
        <end position="329"/>
    </location>
</feature>
<dbReference type="InterPro" id="IPR011527">
    <property type="entry name" value="ABC1_TM_dom"/>
</dbReference>
<dbReference type="FunFam" id="3.40.50.300:FF:000299">
    <property type="entry name" value="ABC transporter ATP-binding protein/permease"/>
    <property type="match status" value="1"/>
</dbReference>
<comment type="subcellular location">
    <subcellularLocation>
        <location evidence="1">Cell membrane</location>
        <topology evidence="1">Multi-pass membrane protein</topology>
    </subcellularLocation>
</comment>
<dbReference type="AlphaFoldDB" id="A0A1V9HDP1"/>
<keyword evidence="2" id="KW-0813">Transport</keyword>
<dbReference type="CDD" id="cd03246">
    <property type="entry name" value="ABCC_Protease_Secretion"/>
    <property type="match status" value="1"/>
</dbReference>
<dbReference type="GO" id="GO:0005524">
    <property type="term" value="F:ATP binding"/>
    <property type="evidence" value="ECO:0007669"/>
    <property type="project" value="UniProtKB-KW"/>
</dbReference>
<dbReference type="InterPro" id="IPR039421">
    <property type="entry name" value="Type_1_exporter"/>
</dbReference>
<evidence type="ECO:0000313" key="14">
    <source>
        <dbReference type="Proteomes" id="UP000050546"/>
    </source>
</evidence>
<feature type="transmembrane region" description="Helical" evidence="9">
    <location>
        <begin position="171"/>
        <end position="191"/>
    </location>
</feature>
<dbReference type="InterPro" id="IPR003593">
    <property type="entry name" value="AAA+_ATPase"/>
</dbReference>
<reference evidence="13 14" key="1">
    <citation type="journal article" date="2016" name="Plant Pathol.">
        <title>Genetic characterization of strains named as Xanthomonas axonopodis pv. dieffenbachiae leads to a taxonomic revision of the X. axonopodis species complex.</title>
        <authorList>
            <person name="Constantin E.C."/>
            <person name="Cleenwerck I."/>
            <person name="Maes M."/>
            <person name="Baeyen S."/>
            <person name="Van Malderghem C."/>
            <person name="De Vos P."/>
            <person name="Cottyn B."/>
        </authorList>
    </citation>
    <scope>NUCLEOTIDE SEQUENCE [LARGE SCALE GENOMIC DNA]</scope>
    <source>
        <strain evidence="13 14">LMG 25940</strain>
    </source>
</reference>
<dbReference type="InterPro" id="IPR005074">
    <property type="entry name" value="Peptidase_C39"/>
</dbReference>
<reference evidence="13 14" key="2">
    <citation type="journal article" date="2017" name="Plant Pathol.">
        <title>Pathogenicity and virulence gene content of Xanthomonas strains infecting Araceae, formerly known as Xanthomonas axonopodis pv. dieffenbachiae.</title>
        <authorList>
            <person name="Constantin E.C."/>
            <person name="Haegeman A."/>
            <person name="Van Vaerenbergh J."/>
            <person name="Baeyen S."/>
            <person name="Van Malderghem C."/>
            <person name="Maes M."/>
            <person name="Cottyn B."/>
        </authorList>
    </citation>
    <scope>NUCLEOTIDE SEQUENCE [LARGE SCALE GENOMIC DNA]</scope>
    <source>
        <strain evidence="13 14">LMG 25940</strain>
    </source>
</reference>
<gene>
    <name evidence="13" type="ORF">IM53_006630</name>
</gene>
<dbReference type="Proteomes" id="UP000050546">
    <property type="component" value="Unassembled WGS sequence"/>
</dbReference>
<dbReference type="InterPro" id="IPR027417">
    <property type="entry name" value="P-loop_NTPase"/>
</dbReference>
<feature type="domain" description="Peptidase C39" evidence="12">
    <location>
        <begin position="22"/>
        <end position="141"/>
    </location>
</feature>
<dbReference type="PROSITE" id="PS50929">
    <property type="entry name" value="ABC_TM1F"/>
    <property type="match status" value="1"/>
</dbReference>
<feature type="domain" description="ABC transmembrane type-1" evidence="11">
    <location>
        <begin position="175"/>
        <end position="454"/>
    </location>
</feature>
<comment type="caution">
    <text evidence="13">The sequence shown here is derived from an EMBL/GenBank/DDBJ whole genome shotgun (WGS) entry which is preliminary data.</text>
</comment>
<feature type="domain" description="ABC transporter" evidence="10">
    <location>
        <begin position="487"/>
        <end position="720"/>
    </location>
</feature>
<dbReference type="PROSITE" id="PS50990">
    <property type="entry name" value="PEPTIDASE_C39"/>
    <property type="match status" value="1"/>
</dbReference>
<feature type="transmembrane region" description="Helical" evidence="9">
    <location>
        <begin position="211"/>
        <end position="229"/>
    </location>
</feature>
<dbReference type="Gene3D" id="3.90.70.10">
    <property type="entry name" value="Cysteine proteinases"/>
    <property type="match status" value="1"/>
</dbReference>
<keyword evidence="7 9" id="KW-1133">Transmembrane helix</keyword>
<feature type="transmembrane region" description="Helical" evidence="9">
    <location>
        <begin position="282"/>
        <end position="305"/>
    </location>
</feature>
<organism evidence="13 14">
    <name type="scientific">Xanthomonas phaseoli pv. dieffenbachiae</name>
    <dbReference type="NCBI Taxonomy" id="92828"/>
    <lineage>
        <taxon>Bacteria</taxon>
        <taxon>Pseudomonadati</taxon>
        <taxon>Pseudomonadota</taxon>
        <taxon>Gammaproteobacteria</taxon>
        <taxon>Lysobacterales</taxon>
        <taxon>Lysobacteraceae</taxon>
        <taxon>Xanthomonas</taxon>
    </lineage>
</organism>
<dbReference type="GO" id="GO:0034040">
    <property type="term" value="F:ATPase-coupled lipid transmembrane transporter activity"/>
    <property type="evidence" value="ECO:0007669"/>
    <property type="project" value="TreeGrafter"/>
</dbReference>
<dbReference type="Gene3D" id="3.40.50.300">
    <property type="entry name" value="P-loop containing nucleotide triphosphate hydrolases"/>
    <property type="match status" value="1"/>
</dbReference>
<protein>
    <submittedName>
        <fullName evidence="13">ABC transporter</fullName>
    </submittedName>
</protein>
<evidence type="ECO:0000313" key="13">
    <source>
        <dbReference type="EMBL" id="OQP80732.1"/>
    </source>
</evidence>
<dbReference type="STRING" id="1437877.GCA_001564415_00550"/>
<dbReference type="SUPFAM" id="SSF90123">
    <property type="entry name" value="ABC transporter transmembrane region"/>
    <property type="match status" value="1"/>
</dbReference>
<dbReference type="CDD" id="cd18567">
    <property type="entry name" value="ABC_6TM_CvaB_RaxB_like"/>
    <property type="match status" value="1"/>
</dbReference>
<keyword evidence="3" id="KW-1003">Cell membrane</keyword>
<evidence type="ECO:0000256" key="7">
    <source>
        <dbReference type="ARBA" id="ARBA00022989"/>
    </source>
</evidence>
<dbReference type="SMART" id="SM00382">
    <property type="entry name" value="AAA"/>
    <property type="match status" value="1"/>
</dbReference>
<name>A0A1V9HDP1_9XANT</name>
<evidence type="ECO:0000256" key="4">
    <source>
        <dbReference type="ARBA" id="ARBA00022692"/>
    </source>
</evidence>
<evidence type="ECO:0000256" key="1">
    <source>
        <dbReference type="ARBA" id="ARBA00004651"/>
    </source>
</evidence>
<dbReference type="GO" id="GO:0140359">
    <property type="term" value="F:ABC-type transporter activity"/>
    <property type="evidence" value="ECO:0007669"/>
    <property type="project" value="InterPro"/>
</dbReference>
<dbReference type="EMBL" id="JPYI02000036">
    <property type="protein sequence ID" value="OQP80732.1"/>
    <property type="molecule type" value="Genomic_DNA"/>
</dbReference>
<keyword evidence="6" id="KW-0067">ATP-binding</keyword>
<keyword evidence="4 9" id="KW-0812">Transmembrane</keyword>
<dbReference type="GO" id="GO:0005886">
    <property type="term" value="C:plasma membrane"/>
    <property type="evidence" value="ECO:0007669"/>
    <property type="project" value="UniProtKB-SubCell"/>
</dbReference>
<dbReference type="PROSITE" id="PS50893">
    <property type="entry name" value="ABC_TRANSPORTER_2"/>
    <property type="match status" value="1"/>
</dbReference>
<evidence type="ECO:0000256" key="2">
    <source>
        <dbReference type="ARBA" id="ARBA00022448"/>
    </source>
</evidence>
<keyword evidence="8 9" id="KW-0472">Membrane</keyword>
<keyword evidence="5" id="KW-0547">Nucleotide-binding</keyword>
<dbReference type="Pfam" id="PF00664">
    <property type="entry name" value="ABC_membrane"/>
    <property type="match status" value="1"/>
</dbReference>
<dbReference type="GO" id="GO:0006508">
    <property type="term" value="P:proteolysis"/>
    <property type="evidence" value="ECO:0007669"/>
    <property type="project" value="InterPro"/>
</dbReference>
<accession>A0A1V9HDP1</accession>
<dbReference type="InterPro" id="IPR036640">
    <property type="entry name" value="ABC1_TM_sf"/>
</dbReference>
<evidence type="ECO:0000256" key="6">
    <source>
        <dbReference type="ARBA" id="ARBA00022840"/>
    </source>
</evidence>
<dbReference type="PANTHER" id="PTHR24221">
    <property type="entry name" value="ATP-BINDING CASSETTE SUB-FAMILY B"/>
    <property type="match status" value="1"/>
</dbReference>
<dbReference type="GO" id="GO:0016887">
    <property type="term" value="F:ATP hydrolysis activity"/>
    <property type="evidence" value="ECO:0007669"/>
    <property type="project" value="InterPro"/>
</dbReference>
<dbReference type="PANTHER" id="PTHR24221:SF606">
    <property type="entry name" value="COLICIN V SECRETION-PROCESSING ATP-BINDING PROTEIN"/>
    <property type="match status" value="1"/>
</dbReference>
<evidence type="ECO:0000256" key="5">
    <source>
        <dbReference type="ARBA" id="ARBA00022741"/>
    </source>
</evidence>
<dbReference type="RefSeq" id="WP_057678899.1">
    <property type="nucleotide sequence ID" value="NZ_CP041382.1"/>
</dbReference>
<evidence type="ECO:0000256" key="8">
    <source>
        <dbReference type="ARBA" id="ARBA00023136"/>
    </source>
</evidence>
<dbReference type="SUPFAM" id="SSF52540">
    <property type="entry name" value="P-loop containing nucleoside triphosphate hydrolases"/>
    <property type="match status" value="1"/>
</dbReference>
<evidence type="ECO:0000256" key="3">
    <source>
        <dbReference type="ARBA" id="ARBA00022475"/>
    </source>
</evidence>
<dbReference type="Pfam" id="PF00005">
    <property type="entry name" value="ABC_tran"/>
    <property type="match status" value="1"/>
</dbReference>
<sequence length="728" mass="80101">MIDTTSVHQLLSNRAHIVPIMQTEAAECGLACLVMIARYHGDKIDLAQVRRRFNISLRGVRLERLVQIGRAMGLDVRAMRAEPEYLKELRQPCILHWDMSHFVVLERVVRGVALLHDPARGTLRLPMSELGKHFTGVLLELQPGTSFEPSVETPALSLRSLTGRIFGLKRGLVQIFGLALAIEALALLLPFQMQWVIDHVLVSADMPLLKILTIAFLLTVLFQTVLTLARSWVVSWLGASLNTQWITNLFGHLLRLPLEYFEKRHMGDVLSRFSSLKSIQTTLTGSFVEAMLNGLTGCLAVAVLLAYSPALTGLVLAAFALYLGLRLAFYRLQFVVSRDQLTYAARQQSELMESVRGIQAIKLANKQGLRQGRLFGATAQSVRLEMQSQRFGLAFNALNQGLFGTQRVFLIAIGGYLALSGTLSAGMLVAFLAFADLFTSRAASLVDKFIELKMLRLHAERIADIATTAPELDEISSYSGPEPVPEIHVKGLSFRYSDDDPWVIRNLDLRIEAGESVAIVGPSGCGKSTFAKLLLGLIEPTEGSIEVGGVDIRKYGLENYRAMVSAVMQDDQLFAGSLADNIAFFDPDSSIERIASAAQLAAIHDDIARMPMGYESLVGDMGSILSGGQRQRVILARALYRQPKILVLDEATSHLDSTRDQVVNAHIKAMKMTRIIIAHRQETIASADRRISLVAESGDKPGSRHAAERLDAHHGIEKRVGNLAGELP</sequence>
<dbReference type="Pfam" id="PF03412">
    <property type="entry name" value="Peptidase_C39"/>
    <property type="match status" value="1"/>
</dbReference>
<dbReference type="GO" id="GO:0008233">
    <property type="term" value="F:peptidase activity"/>
    <property type="evidence" value="ECO:0007669"/>
    <property type="project" value="InterPro"/>
</dbReference>
<evidence type="ECO:0000256" key="9">
    <source>
        <dbReference type="SAM" id="Phobius"/>
    </source>
</evidence>
<dbReference type="InterPro" id="IPR003439">
    <property type="entry name" value="ABC_transporter-like_ATP-bd"/>
</dbReference>